<sequence>MEDSNQGTAGQVTQKMPLPTQPVQQPNMQAPVNPNQVTFLSVIKDSNSILVLLPTNPNFDQIAGGLSLFLSLQKHKATQVFSPTPMTVAYNRLIGIDKIAHELGNKNLIVRFSNYDATNIEKVSYDIEEGNQFKLTVIPKGDLNPPTKDQINVGYSGVSVDTVILIGGTDESSFPLVSANELQSANIIHVGIKQISLASKKNFISFTRIGSSISEIIYGLVRENQLYIDPDISTNLLMGVEELVGDNFQAEGVTAETFYTFADLMQYGAKRHSNKGVEGNFPPGSIPGQLPTFNQPMTQPAGMQTQNPQSGLWGQQAQPMQPLSQPQSQTQTQAQPQSEPKIEDVRVAEEPIEVTDENAPEEWKQPKIYKGGSSNS</sequence>
<gene>
    <name evidence="2" type="ORF">US62_C0016G0007</name>
</gene>
<dbReference type="Gene3D" id="3.90.1640.10">
    <property type="entry name" value="inorganic pyrophosphatase (n-terminal core)"/>
    <property type="match status" value="1"/>
</dbReference>
<feature type="compositionally biased region" description="Basic and acidic residues" evidence="1">
    <location>
        <begin position="340"/>
        <end position="349"/>
    </location>
</feature>
<dbReference type="AlphaFoldDB" id="A0A0G0HQH1"/>
<evidence type="ECO:0008006" key="4">
    <source>
        <dbReference type="Google" id="ProtNLM"/>
    </source>
</evidence>
<dbReference type="Proteomes" id="UP000034603">
    <property type="component" value="Unassembled WGS sequence"/>
</dbReference>
<protein>
    <recommendedName>
        <fullName evidence="4">Phosphoesterase RecJ domain protein</fullName>
    </recommendedName>
</protein>
<evidence type="ECO:0000313" key="2">
    <source>
        <dbReference type="EMBL" id="KKQ45398.1"/>
    </source>
</evidence>
<proteinExistence type="predicted"/>
<feature type="region of interest" description="Disordered" evidence="1">
    <location>
        <begin position="1"/>
        <end position="22"/>
    </location>
</feature>
<evidence type="ECO:0000256" key="1">
    <source>
        <dbReference type="SAM" id="MobiDB-lite"/>
    </source>
</evidence>
<dbReference type="EMBL" id="LBTR01000016">
    <property type="protein sequence ID" value="KKQ45398.1"/>
    <property type="molecule type" value="Genomic_DNA"/>
</dbReference>
<feature type="compositionally biased region" description="Polar residues" evidence="1">
    <location>
        <begin position="1"/>
        <end position="14"/>
    </location>
</feature>
<feature type="region of interest" description="Disordered" evidence="1">
    <location>
        <begin position="275"/>
        <end position="376"/>
    </location>
</feature>
<reference evidence="2 3" key="1">
    <citation type="journal article" date="2015" name="Nature">
        <title>rRNA introns, odd ribosomes, and small enigmatic genomes across a large radiation of phyla.</title>
        <authorList>
            <person name="Brown C.T."/>
            <person name="Hug L.A."/>
            <person name="Thomas B.C."/>
            <person name="Sharon I."/>
            <person name="Castelle C.J."/>
            <person name="Singh A."/>
            <person name="Wilkins M.J."/>
            <person name="Williams K.H."/>
            <person name="Banfield J.F."/>
        </authorList>
    </citation>
    <scope>NUCLEOTIDE SEQUENCE [LARGE SCALE GENOMIC DNA]</scope>
</reference>
<feature type="compositionally biased region" description="Low complexity" evidence="1">
    <location>
        <begin position="315"/>
        <end position="337"/>
    </location>
</feature>
<evidence type="ECO:0000313" key="3">
    <source>
        <dbReference type="Proteomes" id="UP000034603"/>
    </source>
</evidence>
<organism evidence="2 3">
    <name type="scientific">Candidatus Woesebacteria bacterium GW2011_GWA1_37_8</name>
    <dbReference type="NCBI Taxonomy" id="1618546"/>
    <lineage>
        <taxon>Bacteria</taxon>
        <taxon>Candidatus Woeseibacteriota</taxon>
    </lineage>
</organism>
<feature type="compositionally biased region" description="Acidic residues" evidence="1">
    <location>
        <begin position="350"/>
        <end position="360"/>
    </location>
</feature>
<comment type="caution">
    <text evidence="2">The sequence shown here is derived from an EMBL/GenBank/DDBJ whole genome shotgun (WGS) entry which is preliminary data.</text>
</comment>
<name>A0A0G0HQH1_9BACT</name>
<feature type="compositionally biased region" description="Polar residues" evidence="1">
    <location>
        <begin position="291"/>
        <end position="313"/>
    </location>
</feature>
<accession>A0A0G0HQH1</accession>